<dbReference type="InterPro" id="IPR029062">
    <property type="entry name" value="Class_I_gatase-like"/>
</dbReference>
<dbReference type="SUPFAM" id="SSF52317">
    <property type="entry name" value="Class I glutamine amidotransferase-like"/>
    <property type="match status" value="1"/>
</dbReference>
<dbReference type="STRING" id="1183438.GKIL_0826"/>
<organism evidence="2 3">
    <name type="scientific">Gloeobacter kilaueensis (strain ATCC BAA-2537 / CCAP 1431/1 / ULC 316 / JS1)</name>
    <dbReference type="NCBI Taxonomy" id="1183438"/>
    <lineage>
        <taxon>Bacteria</taxon>
        <taxon>Bacillati</taxon>
        <taxon>Cyanobacteriota</taxon>
        <taxon>Cyanophyceae</taxon>
        <taxon>Gloeobacterales</taxon>
        <taxon>Gloeobacteraceae</taxon>
        <taxon>Gloeobacter</taxon>
    </lineage>
</organism>
<keyword evidence="1" id="KW-0732">Signal</keyword>
<dbReference type="eggNOG" id="COG4242">
    <property type="taxonomic scope" value="Bacteria"/>
</dbReference>
<dbReference type="PANTHER" id="PTHR36175">
    <property type="entry name" value="CYANOPHYCINASE"/>
    <property type="match status" value="1"/>
</dbReference>
<dbReference type="PANTHER" id="PTHR36175:SF1">
    <property type="entry name" value="CYANOPHYCINASE"/>
    <property type="match status" value="1"/>
</dbReference>
<evidence type="ECO:0000256" key="1">
    <source>
        <dbReference type="SAM" id="SignalP"/>
    </source>
</evidence>
<evidence type="ECO:0000313" key="3">
    <source>
        <dbReference type="Proteomes" id="UP000017396"/>
    </source>
</evidence>
<keyword evidence="3" id="KW-1185">Reference proteome</keyword>
<dbReference type="Proteomes" id="UP000017396">
    <property type="component" value="Chromosome"/>
</dbReference>
<feature type="signal peptide" evidence="1">
    <location>
        <begin position="1"/>
        <end position="20"/>
    </location>
</feature>
<dbReference type="RefSeq" id="WP_023172124.1">
    <property type="nucleotide sequence ID" value="NC_022600.1"/>
</dbReference>
<sequence length="483" mass="51068">MKKIWSLVSGLLLIATPCYAQAVVMVAGGGSEGDIGDTTSWSYRLYPHLLDGGDVNGDGRITVAVLANSPQSSFIPQYFKWLGADDAFNVIIASRDQANNAGTVDAVRGVDAIFIKGGDQGVYYDLWNGTRLEDNIRYVVQTLNGGIGGTSAGAMSQSQYAFAGGKDLISLDILTNAQTPYLNDTDGGSGIHNDFLGFVTGSVIDSHFNDRGRLARLLGIMAKAQSDYQLSTLLGIGLGDQTGLAIHGNSAQVIGVGSVTFAQPTPQTVVHRPAGAPLYLTNIRADVLTEGWSFDLTSRVVTNRPADALPVSYAGDSAANKNALTIDGSKKPQERSYALKASYYPQGYSLTPTPSSTDILNSIGLNDSQNSNNRGYIQETILRALYDHPDYSGILLSVGGKITRAQNSPDLLSFGPGSGGPESAAVIFDGEQVSAKSLSPYVSTSDSGNGSLHSAALENLRVHVLGQTSIWGTKYDSRDHDLQ</sequence>
<reference evidence="2 3" key="1">
    <citation type="journal article" date="2013" name="PLoS ONE">
        <title>Cultivation and Complete Genome Sequencing of Gloeobacter kilaueensis sp. nov., from a Lava Cave in Kilauea Caldera, Hawai'i.</title>
        <authorList>
            <person name="Saw J.H."/>
            <person name="Schatz M."/>
            <person name="Brown M.V."/>
            <person name="Kunkel D.D."/>
            <person name="Foster J.S."/>
            <person name="Shick H."/>
            <person name="Christensen S."/>
            <person name="Hou S."/>
            <person name="Wan X."/>
            <person name="Donachie S.P."/>
        </authorList>
    </citation>
    <scope>NUCLEOTIDE SEQUENCE [LARGE SCALE GENOMIC DNA]</scope>
    <source>
        <strain evidence="3">JS</strain>
    </source>
</reference>
<dbReference type="PIRSF" id="PIRSF032067">
    <property type="entry name" value="Cyanophycinase"/>
    <property type="match status" value="1"/>
</dbReference>
<dbReference type="AlphaFoldDB" id="U5QDP7"/>
<accession>U5QDP7</accession>
<dbReference type="CDD" id="cd03145">
    <property type="entry name" value="GAT1_cyanophycinase"/>
    <property type="match status" value="1"/>
</dbReference>
<dbReference type="EMBL" id="CP003587">
    <property type="protein sequence ID" value="AGY57072.1"/>
    <property type="molecule type" value="Genomic_DNA"/>
</dbReference>
<dbReference type="HOGENOM" id="CLU_564705_0_0_3"/>
<dbReference type="OrthoDB" id="9799980at2"/>
<protein>
    <submittedName>
        <fullName evidence="2">Cyanophycinase</fullName>
    </submittedName>
</protein>
<evidence type="ECO:0000313" key="2">
    <source>
        <dbReference type="EMBL" id="AGY57072.1"/>
    </source>
</evidence>
<gene>
    <name evidence="2" type="ORF">GKIL_0826</name>
</gene>
<name>U5QDP7_GLOK1</name>
<dbReference type="Gene3D" id="3.40.50.880">
    <property type="match status" value="1"/>
</dbReference>
<feature type="chain" id="PRO_5004663986" evidence="1">
    <location>
        <begin position="21"/>
        <end position="483"/>
    </location>
</feature>
<dbReference type="GO" id="GO:0016787">
    <property type="term" value="F:hydrolase activity"/>
    <property type="evidence" value="ECO:0007669"/>
    <property type="project" value="InterPro"/>
</dbReference>
<proteinExistence type="predicted"/>
<dbReference type="KEGG" id="glj:GKIL_0826"/>
<dbReference type="InterPro" id="IPR011811">
    <property type="entry name" value="Peptidase_S51_cyanophycinase"/>
</dbReference>